<sequence>MSPEAGAARQPVHGTVAARWTPAVGWRAVLITGPSGAGKSDLALRLIGAGWRLVADDYAHVTASGGHLYAIAPAVIAGCIEVRGVGVAPACARGLTRLVLAVDLVGGPVERLPEPEQRSVEGVSLPVLRLNGFEASAVEKVAAAIARL</sequence>
<dbReference type="GO" id="GO:0006109">
    <property type="term" value="P:regulation of carbohydrate metabolic process"/>
    <property type="evidence" value="ECO:0007669"/>
    <property type="project" value="InterPro"/>
</dbReference>
<dbReference type="Pfam" id="PF07475">
    <property type="entry name" value="Hpr_kinase_C"/>
    <property type="match status" value="1"/>
</dbReference>
<dbReference type="AlphaFoldDB" id="A0A7X5YIP6"/>
<proteinExistence type="predicted"/>
<keyword evidence="3" id="KW-1185">Reference proteome</keyword>
<dbReference type="CDD" id="cd01918">
    <property type="entry name" value="HprK_C"/>
    <property type="match status" value="1"/>
</dbReference>
<gene>
    <name evidence="2" type="ORF">GGQ87_000756</name>
</gene>
<dbReference type="Gene3D" id="3.40.50.300">
    <property type="entry name" value="P-loop containing nucleotide triphosphate hydrolases"/>
    <property type="match status" value="1"/>
</dbReference>
<evidence type="ECO:0000313" key="2">
    <source>
        <dbReference type="EMBL" id="NJC40498.1"/>
    </source>
</evidence>
<reference evidence="2 3" key="1">
    <citation type="submission" date="2020-03" db="EMBL/GenBank/DDBJ databases">
        <title>Genomic Encyclopedia of Type Strains, Phase IV (KMG-IV): sequencing the most valuable type-strain genomes for metagenomic binning, comparative biology and taxonomic classification.</title>
        <authorList>
            <person name="Goeker M."/>
        </authorList>
    </citation>
    <scope>NUCLEOTIDE SEQUENCE [LARGE SCALE GENOMIC DNA]</scope>
    <source>
        <strain evidence="2 3">DSM 4736</strain>
    </source>
</reference>
<protein>
    <submittedName>
        <fullName evidence="2">Serine kinase of HPr protein (Carbohydrate metabolism regulator)</fullName>
    </submittedName>
</protein>
<accession>A0A7X5YIP6</accession>
<dbReference type="SUPFAM" id="SSF53795">
    <property type="entry name" value="PEP carboxykinase-like"/>
    <property type="match status" value="1"/>
</dbReference>
<feature type="domain" description="HPr kinase/phosphorylase C-terminal" evidence="1">
    <location>
        <begin position="28"/>
        <end position="87"/>
    </location>
</feature>
<dbReference type="InterPro" id="IPR027417">
    <property type="entry name" value="P-loop_NTPase"/>
</dbReference>
<evidence type="ECO:0000259" key="1">
    <source>
        <dbReference type="Pfam" id="PF07475"/>
    </source>
</evidence>
<evidence type="ECO:0000313" key="3">
    <source>
        <dbReference type="Proteomes" id="UP000587415"/>
    </source>
</evidence>
<dbReference type="InterPro" id="IPR011104">
    <property type="entry name" value="Hpr_kin/Pase_C"/>
</dbReference>
<comment type="caution">
    <text evidence="2">The sequence shown here is derived from an EMBL/GenBank/DDBJ whole genome shotgun (WGS) entry which is preliminary data.</text>
</comment>
<dbReference type="GO" id="GO:0000155">
    <property type="term" value="F:phosphorelay sensor kinase activity"/>
    <property type="evidence" value="ECO:0007669"/>
    <property type="project" value="InterPro"/>
</dbReference>
<dbReference type="Proteomes" id="UP000587415">
    <property type="component" value="Unassembled WGS sequence"/>
</dbReference>
<keyword evidence="2" id="KW-0808">Transferase</keyword>
<dbReference type="RefSeq" id="WP_168045371.1">
    <property type="nucleotide sequence ID" value="NZ_JAATJM010000001.1"/>
</dbReference>
<dbReference type="EMBL" id="JAATJM010000001">
    <property type="protein sequence ID" value="NJC40498.1"/>
    <property type="molecule type" value="Genomic_DNA"/>
</dbReference>
<organism evidence="2 3">
    <name type="scientific">Brevundimonas alba</name>
    <dbReference type="NCBI Taxonomy" id="74314"/>
    <lineage>
        <taxon>Bacteria</taxon>
        <taxon>Pseudomonadati</taxon>
        <taxon>Pseudomonadota</taxon>
        <taxon>Alphaproteobacteria</taxon>
        <taxon>Caulobacterales</taxon>
        <taxon>Caulobacteraceae</taxon>
        <taxon>Brevundimonas</taxon>
    </lineage>
</organism>
<keyword evidence="2" id="KW-0418">Kinase</keyword>
<name>A0A7X5YIP6_9CAUL</name>
<dbReference type="GO" id="GO:0005524">
    <property type="term" value="F:ATP binding"/>
    <property type="evidence" value="ECO:0007669"/>
    <property type="project" value="InterPro"/>
</dbReference>